<evidence type="ECO:0000256" key="1">
    <source>
        <dbReference type="SAM" id="MobiDB-lite"/>
    </source>
</evidence>
<name>A0A484G741_COLOR</name>
<reference evidence="3" key="2">
    <citation type="journal article" date="2019" name="Mol. Plant Microbe Interact.">
        <title>Genome sequence resources for four phytopathogenic fungi from the Colletotrichum orbiculare species complex.</title>
        <authorList>
            <person name="Gan P."/>
            <person name="Tsushima A."/>
            <person name="Narusaka M."/>
            <person name="Narusaka Y."/>
            <person name="Takano Y."/>
            <person name="Kubo Y."/>
            <person name="Shirasu K."/>
        </authorList>
    </citation>
    <scope>GENOME REANNOTATION</scope>
    <source>
        <strain evidence="3">104-T / ATCC 96160 / CBS 514.97 / LARS 414 / MAFF 240422</strain>
    </source>
</reference>
<dbReference type="AlphaFoldDB" id="A0A484G741"/>
<evidence type="ECO:0000313" key="2">
    <source>
        <dbReference type="EMBL" id="TDZ25983.1"/>
    </source>
</evidence>
<feature type="compositionally biased region" description="Low complexity" evidence="1">
    <location>
        <begin position="117"/>
        <end position="126"/>
    </location>
</feature>
<evidence type="ECO:0000313" key="3">
    <source>
        <dbReference type="Proteomes" id="UP000014480"/>
    </source>
</evidence>
<gene>
    <name evidence="2" type="ORF">Cob_v001126</name>
</gene>
<reference evidence="3" key="1">
    <citation type="journal article" date="2013" name="New Phytol.">
        <title>Comparative genomic and transcriptomic analyses reveal the hemibiotrophic stage shift of Colletotrichum fungi.</title>
        <authorList>
            <person name="Gan P."/>
            <person name="Ikeda K."/>
            <person name="Irieda H."/>
            <person name="Narusaka M."/>
            <person name="O'Connell R.J."/>
            <person name="Narusaka Y."/>
            <person name="Takano Y."/>
            <person name="Kubo Y."/>
            <person name="Shirasu K."/>
        </authorList>
    </citation>
    <scope>NUCLEOTIDE SEQUENCE [LARGE SCALE GENOMIC DNA]</scope>
    <source>
        <strain evidence="3">104-T / ATCC 96160 / CBS 514.97 / LARS 414 / MAFF 240422</strain>
    </source>
</reference>
<dbReference type="EMBL" id="AMCV02000001">
    <property type="protein sequence ID" value="TDZ25983.1"/>
    <property type="molecule type" value="Genomic_DNA"/>
</dbReference>
<keyword evidence="3" id="KW-1185">Reference proteome</keyword>
<organism evidence="2 3">
    <name type="scientific">Colletotrichum orbiculare (strain 104-T / ATCC 96160 / CBS 514.97 / LARS 414 / MAFF 240422)</name>
    <name type="common">Cucumber anthracnose fungus</name>
    <name type="synonym">Colletotrichum lagenarium</name>
    <dbReference type="NCBI Taxonomy" id="1213857"/>
    <lineage>
        <taxon>Eukaryota</taxon>
        <taxon>Fungi</taxon>
        <taxon>Dikarya</taxon>
        <taxon>Ascomycota</taxon>
        <taxon>Pezizomycotina</taxon>
        <taxon>Sordariomycetes</taxon>
        <taxon>Hypocreomycetidae</taxon>
        <taxon>Glomerellales</taxon>
        <taxon>Glomerellaceae</taxon>
        <taxon>Colletotrichum</taxon>
        <taxon>Colletotrichum orbiculare species complex</taxon>
    </lineage>
</organism>
<protein>
    <submittedName>
        <fullName evidence="2">Uncharacterized protein</fullName>
    </submittedName>
</protein>
<accession>A0A484G741</accession>
<dbReference type="Proteomes" id="UP000014480">
    <property type="component" value="Unassembled WGS sequence"/>
</dbReference>
<comment type="caution">
    <text evidence="2">The sequence shown here is derived from an EMBL/GenBank/DDBJ whole genome shotgun (WGS) entry which is preliminary data.</text>
</comment>
<feature type="region of interest" description="Disordered" evidence="1">
    <location>
        <begin position="97"/>
        <end position="133"/>
    </location>
</feature>
<proteinExistence type="predicted"/>
<sequence length="133" mass="14046">MSRRTGLSMAFPGGIVATENRPLNRNHHLTGIIHGWAILSPMLSRHSAFFHTSVKADILCISGSTDRGGRRKRFWHQGPIIYFTRGAEVLAGLRSPDNRNAVRSSSDGPAALGGGAAPAPASPAAGTGECDML</sequence>